<proteinExistence type="predicted"/>
<dbReference type="SMART" id="SM00322">
    <property type="entry name" value="KH"/>
    <property type="match status" value="3"/>
</dbReference>
<feature type="region of interest" description="Disordered" evidence="3">
    <location>
        <begin position="289"/>
        <end position="308"/>
    </location>
</feature>
<organism evidence="5 6">
    <name type="scientific">Protomyces lactucae-debilis</name>
    <dbReference type="NCBI Taxonomy" id="2754530"/>
    <lineage>
        <taxon>Eukaryota</taxon>
        <taxon>Fungi</taxon>
        <taxon>Dikarya</taxon>
        <taxon>Ascomycota</taxon>
        <taxon>Taphrinomycotina</taxon>
        <taxon>Taphrinomycetes</taxon>
        <taxon>Taphrinales</taxon>
        <taxon>Protomycetaceae</taxon>
        <taxon>Protomyces</taxon>
    </lineage>
</organism>
<protein>
    <recommendedName>
        <fullName evidence="4">K Homology domain-containing protein</fullName>
    </recommendedName>
</protein>
<sequence>MSAGDPNQVAALLASITANLKAGQQGQAPPPQSQQQQHHQQPNPYHPAPQHLQGGSHAPLPLPSGLPQPSSSGSIDLSQLRPSSVGSMPMPGYDTRHADHGPGRYGQPPAPYGDAYSHPPPPPRPYESGPDRYRERDPYASHHARYDDPYARPPPHDYDPRSRSPRNGRDPRDRDRPYYSRDRSLSPPRRGGRGGGGGGGGVGYEEDSKVTEDLMVDQGYVGLIIGKGGENLKRVEQTSGCKVQFQPESATKPGERLAFLIGSPHQILSARRMIDDIVDENIAVKGALPGARHQIRPPKPPSGGQYDNSRLLAEEATSPERLVQMLVPDKTVGLIIGRGGENIKDLQAKSRAKINIVPESQSVNGHRPINLLGEPEATAKAKQLILQIVADDEAGIPISRKPAPESLGAGSRQEVLRVPNDAVGMIIGKGGETVRDMQATTTCSIKVATSSDGDFRDITLTGTDPTIAHAKHLINEKVMAATDRNTRGNAGAGSGANAYAAASQRPADYTQSYNSAAYGSNVAAAAPATDDPYAPYGGYDAYIKAWQQYQQQQQQ</sequence>
<dbReference type="InterPro" id="IPR036612">
    <property type="entry name" value="KH_dom_type_1_sf"/>
</dbReference>
<dbReference type="GO" id="GO:0003723">
    <property type="term" value="F:RNA binding"/>
    <property type="evidence" value="ECO:0007669"/>
    <property type="project" value="UniProtKB-UniRule"/>
</dbReference>
<dbReference type="Proteomes" id="UP000193685">
    <property type="component" value="Unassembled WGS sequence"/>
</dbReference>
<dbReference type="InterPro" id="IPR004088">
    <property type="entry name" value="KH_dom_type_1"/>
</dbReference>
<evidence type="ECO:0000313" key="5">
    <source>
        <dbReference type="EMBL" id="ORY77672.1"/>
    </source>
</evidence>
<keyword evidence="2" id="KW-0694">RNA-binding</keyword>
<dbReference type="PROSITE" id="PS50084">
    <property type="entry name" value="KH_TYPE_1"/>
    <property type="match status" value="3"/>
</dbReference>
<dbReference type="AlphaFoldDB" id="A0A1Y2F1B6"/>
<dbReference type="EMBL" id="MCFI01000019">
    <property type="protein sequence ID" value="ORY77672.1"/>
    <property type="molecule type" value="Genomic_DNA"/>
</dbReference>
<dbReference type="OrthoDB" id="5204190at2759"/>
<dbReference type="PANTHER" id="PTHR10288">
    <property type="entry name" value="KH DOMAIN CONTAINING RNA BINDING PROTEIN"/>
    <property type="match status" value="1"/>
</dbReference>
<evidence type="ECO:0000256" key="2">
    <source>
        <dbReference type="PROSITE-ProRule" id="PRU00117"/>
    </source>
</evidence>
<accession>A0A1Y2F1B6</accession>
<gene>
    <name evidence="5" type="ORF">BCR37DRAFT_118736</name>
</gene>
<feature type="compositionally biased region" description="Low complexity" evidence="3">
    <location>
        <begin position="33"/>
        <end position="51"/>
    </location>
</feature>
<name>A0A1Y2F1B6_PROLT</name>
<dbReference type="SUPFAM" id="SSF54791">
    <property type="entry name" value="Eukaryotic type KH-domain (KH-domain type I)"/>
    <property type="match status" value="3"/>
</dbReference>
<dbReference type="OMA" id="QNTTGCK"/>
<dbReference type="Pfam" id="PF00013">
    <property type="entry name" value="KH_1"/>
    <property type="match status" value="3"/>
</dbReference>
<feature type="domain" description="K Homology" evidence="4">
    <location>
        <begin position="410"/>
        <end position="479"/>
    </location>
</feature>
<feature type="compositionally biased region" description="Basic and acidic residues" evidence="3">
    <location>
        <begin position="129"/>
        <end position="184"/>
    </location>
</feature>
<feature type="compositionally biased region" description="Gly residues" evidence="3">
    <location>
        <begin position="193"/>
        <end position="203"/>
    </location>
</feature>
<feature type="domain" description="K Homology" evidence="4">
    <location>
        <begin position="319"/>
        <end position="390"/>
    </location>
</feature>
<dbReference type="InterPro" id="IPR004087">
    <property type="entry name" value="KH_dom"/>
</dbReference>
<keyword evidence="1" id="KW-0677">Repeat</keyword>
<feature type="domain" description="K Homology" evidence="4">
    <location>
        <begin position="208"/>
        <end position="279"/>
    </location>
</feature>
<evidence type="ECO:0000256" key="1">
    <source>
        <dbReference type="ARBA" id="ARBA00022737"/>
    </source>
</evidence>
<feature type="compositionally biased region" description="Polar residues" evidence="3">
    <location>
        <begin position="75"/>
        <end position="86"/>
    </location>
</feature>
<feature type="region of interest" description="Disordered" evidence="3">
    <location>
        <begin position="20"/>
        <end position="206"/>
    </location>
</feature>
<dbReference type="RefSeq" id="XP_040723057.1">
    <property type="nucleotide sequence ID" value="XM_040865975.1"/>
</dbReference>
<dbReference type="GeneID" id="63782574"/>
<evidence type="ECO:0000256" key="3">
    <source>
        <dbReference type="SAM" id="MobiDB-lite"/>
    </source>
</evidence>
<comment type="caution">
    <text evidence="5">The sequence shown here is derived from an EMBL/GenBank/DDBJ whole genome shotgun (WGS) entry which is preliminary data.</text>
</comment>
<reference evidence="5 6" key="1">
    <citation type="submission" date="2016-07" db="EMBL/GenBank/DDBJ databases">
        <title>Pervasive Adenine N6-methylation of Active Genes in Fungi.</title>
        <authorList>
            <consortium name="DOE Joint Genome Institute"/>
            <person name="Mondo S.J."/>
            <person name="Dannebaum R.O."/>
            <person name="Kuo R.C."/>
            <person name="Labutti K."/>
            <person name="Haridas S."/>
            <person name="Kuo A."/>
            <person name="Salamov A."/>
            <person name="Ahrendt S.R."/>
            <person name="Lipzen A."/>
            <person name="Sullivan W."/>
            <person name="Andreopoulos W.B."/>
            <person name="Clum A."/>
            <person name="Lindquist E."/>
            <person name="Daum C."/>
            <person name="Ramamoorthy G.K."/>
            <person name="Gryganskyi A."/>
            <person name="Culley D."/>
            <person name="Magnuson J.K."/>
            <person name="James T.Y."/>
            <person name="O'Malley M.A."/>
            <person name="Stajich J.E."/>
            <person name="Spatafora J.W."/>
            <person name="Visel A."/>
            <person name="Grigoriev I.V."/>
        </authorList>
    </citation>
    <scope>NUCLEOTIDE SEQUENCE [LARGE SCALE GENOMIC DNA]</scope>
    <source>
        <strain evidence="5 6">12-1054</strain>
    </source>
</reference>
<keyword evidence="6" id="KW-1185">Reference proteome</keyword>
<evidence type="ECO:0000259" key="4">
    <source>
        <dbReference type="SMART" id="SM00322"/>
    </source>
</evidence>
<evidence type="ECO:0000313" key="6">
    <source>
        <dbReference type="Proteomes" id="UP000193685"/>
    </source>
</evidence>
<dbReference type="STRING" id="56484.A0A1Y2F1B6"/>
<dbReference type="Gene3D" id="3.30.1370.10">
    <property type="entry name" value="K Homology domain, type 1"/>
    <property type="match status" value="3"/>
</dbReference>